<dbReference type="AlphaFoldDB" id="A0A2P2P6I5"/>
<name>A0A2P2P6I5_RHIMU</name>
<protein>
    <submittedName>
        <fullName evidence="1">Uncharacterized protein</fullName>
    </submittedName>
</protein>
<organism evidence="1">
    <name type="scientific">Rhizophora mucronata</name>
    <name type="common">Asiatic mangrove</name>
    <dbReference type="NCBI Taxonomy" id="61149"/>
    <lineage>
        <taxon>Eukaryota</taxon>
        <taxon>Viridiplantae</taxon>
        <taxon>Streptophyta</taxon>
        <taxon>Embryophyta</taxon>
        <taxon>Tracheophyta</taxon>
        <taxon>Spermatophyta</taxon>
        <taxon>Magnoliopsida</taxon>
        <taxon>eudicotyledons</taxon>
        <taxon>Gunneridae</taxon>
        <taxon>Pentapetalae</taxon>
        <taxon>rosids</taxon>
        <taxon>fabids</taxon>
        <taxon>Malpighiales</taxon>
        <taxon>Rhizophoraceae</taxon>
        <taxon>Rhizophora</taxon>
    </lineage>
</organism>
<dbReference type="EMBL" id="GGEC01069871">
    <property type="protein sequence ID" value="MBX50355.1"/>
    <property type="molecule type" value="Transcribed_RNA"/>
</dbReference>
<accession>A0A2P2P6I5</accession>
<proteinExistence type="predicted"/>
<evidence type="ECO:0000313" key="1">
    <source>
        <dbReference type="EMBL" id="MBX50355.1"/>
    </source>
</evidence>
<sequence>MQFLTSKTVVTITCCLFYHISVLPKLANLSFNLLCISYDTISESILTCKTSYGKCAHYHQRMPNAIHDCM</sequence>
<reference evidence="1" key="1">
    <citation type="submission" date="2018-02" db="EMBL/GenBank/DDBJ databases">
        <title>Rhizophora mucronata_Transcriptome.</title>
        <authorList>
            <person name="Meera S.P."/>
            <person name="Sreeshan A."/>
            <person name="Augustine A."/>
        </authorList>
    </citation>
    <scope>NUCLEOTIDE SEQUENCE</scope>
    <source>
        <tissue evidence="1">Leaf</tissue>
    </source>
</reference>